<dbReference type="InterPro" id="IPR038883">
    <property type="entry name" value="AN11006-like"/>
</dbReference>
<evidence type="ECO:0008006" key="4">
    <source>
        <dbReference type="Google" id="ProtNLM"/>
    </source>
</evidence>
<name>A0A6A5Z6C8_9PLEO</name>
<dbReference type="Proteomes" id="UP000799770">
    <property type="component" value="Unassembled WGS sequence"/>
</dbReference>
<dbReference type="PANTHER" id="PTHR42085:SF4">
    <property type="entry name" value="F-BOX DOMAIN-CONTAINING PROTEIN"/>
    <property type="match status" value="1"/>
</dbReference>
<reference evidence="2" key="1">
    <citation type="journal article" date="2020" name="Stud. Mycol.">
        <title>101 Dothideomycetes genomes: a test case for predicting lifestyles and emergence of pathogens.</title>
        <authorList>
            <person name="Haridas S."/>
            <person name="Albert R."/>
            <person name="Binder M."/>
            <person name="Bloem J."/>
            <person name="Labutti K."/>
            <person name="Salamov A."/>
            <person name="Andreopoulos B."/>
            <person name="Baker S."/>
            <person name="Barry K."/>
            <person name="Bills G."/>
            <person name="Bluhm B."/>
            <person name="Cannon C."/>
            <person name="Castanera R."/>
            <person name="Culley D."/>
            <person name="Daum C."/>
            <person name="Ezra D."/>
            <person name="Gonzalez J."/>
            <person name="Henrissat B."/>
            <person name="Kuo A."/>
            <person name="Liang C."/>
            <person name="Lipzen A."/>
            <person name="Lutzoni F."/>
            <person name="Magnuson J."/>
            <person name="Mondo S."/>
            <person name="Nolan M."/>
            <person name="Ohm R."/>
            <person name="Pangilinan J."/>
            <person name="Park H.-J."/>
            <person name="Ramirez L."/>
            <person name="Alfaro M."/>
            <person name="Sun H."/>
            <person name="Tritt A."/>
            <person name="Yoshinaga Y."/>
            <person name="Zwiers L.-H."/>
            <person name="Turgeon B."/>
            <person name="Goodwin S."/>
            <person name="Spatafora J."/>
            <person name="Crous P."/>
            <person name="Grigoriev I."/>
        </authorList>
    </citation>
    <scope>NUCLEOTIDE SEQUENCE</scope>
    <source>
        <strain evidence="2">CBS 627.86</strain>
    </source>
</reference>
<dbReference type="OrthoDB" id="62952at2759"/>
<sequence length="334" mass="38195">MVTVVTADSPPGTLPQSSKHNNNNNQPFRFLDLPSELRLKVYSQLLIVGKIFYTPTPWEIRKRDRFKDLSSYEIPQLQLLRVNKQVHNEAEPVYLSKNLFVLPPQWPQYSPFRDKHGDMKYSRPRDRPLFSSLGLDYVRHVSIAFTSANEGWTAIRSTLWDAADSEDPNILENMDGAARLVFFHSAAMGHQAHNWKLMVDTLEHFSKGLRSLDMDFSDAYCELGCHRLVYTKFGFLEEVRPQRVRLLGLRGKEESENVERAAEKLGLGREEFVKKYGVVVNPEEDSWAVYKADKKALKSKEHKEKIEEGGAGKGERSDSGDVEGIEDAIESLTH</sequence>
<feature type="compositionally biased region" description="Polar residues" evidence="1">
    <location>
        <begin position="14"/>
        <end position="27"/>
    </location>
</feature>
<protein>
    <recommendedName>
        <fullName evidence="4">F-box domain-containing protein</fullName>
    </recommendedName>
</protein>
<evidence type="ECO:0000313" key="3">
    <source>
        <dbReference type="Proteomes" id="UP000799770"/>
    </source>
</evidence>
<gene>
    <name evidence="2" type="ORF">BDV96DRAFT_687507</name>
</gene>
<evidence type="ECO:0000313" key="2">
    <source>
        <dbReference type="EMBL" id="KAF2114706.1"/>
    </source>
</evidence>
<proteinExistence type="predicted"/>
<accession>A0A6A5Z6C8</accession>
<feature type="region of interest" description="Disordered" evidence="1">
    <location>
        <begin position="295"/>
        <end position="334"/>
    </location>
</feature>
<keyword evidence="3" id="KW-1185">Reference proteome</keyword>
<dbReference type="EMBL" id="ML977324">
    <property type="protein sequence ID" value="KAF2114706.1"/>
    <property type="molecule type" value="Genomic_DNA"/>
</dbReference>
<organism evidence="2 3">
    <name type="scientific">Lophiotrema nucula</name>
    <dbReference type="NCBI Taxonomy" id="690887"/>
    <lineage>
        <taxon>Eukaryota</taxon>
        <taxon>Fungi</taxon>
        <taxon>Dikarya</taxon>
        <taxon>Ascomycota</taxon>
        <taxon>Pezizomycotina</taxon>
        <taxon>Dothideomycetes</taxon>
        <taxon>Pleosporomycetidae</taxon>
        <taxon>Pleosporales</taxon>
        <taxon>Lophiotremataceae</taxon>
        <taxon>Lophiotrema</taxon>
    </lineage>
</organism>
<feature type="compositionally biased region" description="Basic and acidic residues" evidence="1">
    <location>
        <begin position="295"/>
        <end position="319"/>
    </location>
</feature>
<dbReference type="PANTHER" id="PTHR42085">
    <property type="entry name" value="F-BOX DOMAIN-CONTAINING PROTEIN"/>
    <property type="match status" value="1"/>
</dbReference>
<feature type="compositionally biased region" description="Acidic residues" evidence="1">
    <location>
        <begin position="320"/>
        <end position="334"/>
    </location>
</feature>
<feature type="region of interest" description="Disordered" evidence="1">
    <location>
        <begin position="1"/>
        <end position="27"/>
    </location>
</feature>
<evidence type="ECO:0000256" key="1">
    <source>
        <dbReference type="SAM" id="MobiDB-lite"/>
    </source>
</evidence>
<dbReference type="AlphaFoldDB" id="A0A6A5Z6C8"/>